<evidence type="ECO:0008006" key="3">
    <source>
        <dbReference type="Google" id="ProtNLM"/>
    </source>
</evidence>
<keyword evidence="2" id="KW-1185">Reference proteome</keyword>
<organism evidence="1 2">
    <name type="scientific">Prochlorococcus phage P-GSP1</name>
    <dbReference type="NCBI Taxonomy" id="382262"/>
    <lineage>
        <taxon>Viruses</taxon>
        <taxon>Duplodnaviria</taxon>
        <taxon>Heunggongvirae</taxon>
        <taxon>Uroviricota</taxon>
        <taxon>Caudoviricetes</taxon>
        <taxon>Autographivirales</taxon>
        <taxon>Lingvirus</taxon>
        <taxon>Lingvirus PGSP1</taxon>
    </lineage>
</organism>
<dbReference type="GeneID" id="15013687"/>
<dbReference type="Proteomes" id="UP000204021">
    <property type="component" value="Segment"/>
</dbReference>
<protein>
    <recommendedName>
        <fullName evidence="3">Internal virion protein</fullName>
    </recommendedName>
</protein>
<accession>M1T3H3</accession>
<dbReference type="OrthoDB" id="18034at10239"/>
<reference evidence="1 2" key="1">
    <citation type="submission" date="2010-09" db="EMBL/GenBank/DDBJ databases">
        <title>The Genome Sequence of Prochlorococcus phage P-GSP1.</title>
        <authorList>
            <consortium name="The Broad Institute Genome Sequencing Platform"/>
            <person name="Henn M.R."/>
            <person name="Sullivan M.S."/>
            <person name="Osburne M.S."/>
            <person name="Levin J."/>
            <person name="Malboeuf C."/>
            <person name="Casali M."/>
            <person name="Russ C."/>
            <person name="Lennon N."/>
            <person name="Chapman S.B."/>
            <person name="Erlich R."/>
            <person name="Young S.K."/>
            <person name="Yandava C."/>
            <person name="Zeng Q."/>
            <person name="Alvarado L."/>
            <person name="Anderson S."/>
            <person name="Berlin A."/>
            <person name="Chen Z."/>
            <person name="Freedman E."/>
            <person name="Gellesch M."/>
            <person name="Goldberg J."/>
            <person name="Green L."/>
            <person name="Griggs A."/>
            <person name="Gujja S."/>
            <person name="Heilman E.R."/>
            <person name="Heiman D."/>
            <person name="Hollinger A."/>
            <person name="Howarth C."/>
            <person name="Larson L."/>
            <person name="Mehta T."/>
            <person name="Pearson M."/>
            <person name="Roberts A."/>
            <person name="Ryan E."/>
            <person name="Saif S."/>
            <person name="Shea T."/>
            <person name="Shenoy N."/>
            <person name="Sisk P."/>
            <person name="Stolte C."/>
            <person name="Sykes S."/>
            <person name="White J."/>
            <person name="Yu Q."/>
            <person name="Coleman M.L."/>
            <person name="Huang K.H."/>
            <person name="Weigele P.R."/>
            <person name="DeFrancesco A.S."/>
            <person name="Kern S.E."/>
            <person name="Thompson L.R."/>
            <person name="Fu R."/>
            <person name="Hombeck B."/>
            <person name="Chisholm S.W."/>
            <person name="Haas B."/>
            <person name="Nusbaum C."/>
            <person name="Birren B."/>
        </authorList>
    </citation>
    <scope>NUCLEOTIDE SEQUENCE [LARGE SCALE GENOMIC DNA]</scope>
    <source>
        <strain evidence="1 2">P-GSP1</strain>
    </source>
</reference>
<evidence type="ECO:0000313" key="2">
    <source>
        <dbReference type="Proteomes" id="UP000204021"/>
    </source>
</evidence>
<sequence>MQTRTTYASKKVQFEQQVDQSNIAAQRAYSKVQRQLYNARSLAILQNQEDFKKMLTNEGMIEASAAERGVRGASVARQLVQNNANFGISQAMRSRGLREAGYDAREVYGDINRDLKGQLNRSFGRVAIQPIADMAPPKPVMQNVGMTLMLGMGQALGAGLEGASATKTGGLKPFDNTNFVGPYAPSYYAPYGG</sequence>
<name>M1T3H3_9CAUD</name>
<dbReference type="KEGG" id="vg:15013687"/>
<gene>
    <name evidence="1" type="ORF">PRQG_00042</name>
</gene>
<evidence type="ECO:0000313" key="1">
    <source>
        <dbReference type="EMBL" id="AGG54645.1"/>
    </source>
</evidence>
<dbReference type="RefSeq" id="YP_007677706.1">
    <property type="nucleotide sequence ID" value="NC_020878.1"/>
</dbReference>
<proteinExistence type="predicted"/>
<dbReference type="EMBL" id="HQ332140">
    <property type="protein sequence ID" value="AGG54645.1"/>
    <property type="molecule type" value="Genomic_DNA"/>
</dbReference>